<evidence type="ECO:0000313" key="3">
    <source>
        <dbReference type="Ensembl" id="ENSLLEP00000039289.1"/>
    </source>
</evidence>
<feature type="chain" id="PRO_5034734272" evidence="1">
    <location>
        <begin position="25"/>
        <end position="980"/>
    </location>
</feature>
<dbReference type="Pfam" id="PF25238">
    <property type="entry name" value="OGFOD2-like"/>
    <property type="match status" value="1"/>
</dbReference>
<dbReference type="Proteomes" id="UP000694569">
    <property type="component" value="Unplaced"/>
</dbReference>
<evidence type="ECO:0000313" key="4">
    <source>
        <dbReference type="Proteomes" id="UP000694569"/>
    </source>
</evidence>
<dbReference type="Ensembl" id="ENSLLET00000040869.1">
    <property type="protein sequence ID" value="ENSLLEP00000039289.1"/>
    <property type="gene ID" value="ENSLLEG00000024832.1"/>
</dbReference>
<dbReference type="InterPro" id="IPR050757">
    <property type="entry name" value="Collagen_mod_GT25"/>
</dbReference>
<feature type="signal peptide" evidence="1">
    <location>
        <begin position="1"/>
        <end position="24"/>
    </location>
</feature>
<proteinExistence type="predicted"/>
<dbReference type="PANTHER" id="PTHR10730">
    <property type="entry name" value="PROCOLLAGEN-LYSINE,2-OXOGLUTARATE 5-DIOXYGENASE/GLYCOSYLTRANSFERASE 25 FAMILY MEMBER"/>
    <property type="match status" value="1"/>
</dbReference>
<dbReference type="GO" id="GO:0005783">
    <property type="term" value="C:endoplasmic reticulum"/>
    <property type="evidence" value="ECO:0007669"/>
    <property type="project" value="TreeGrafter"/>
</dbReference>
<dbReference type="PANTHER" id="PTHR10730:SF5">
    <property type="entry name" value="PROCOLLAGEN-LYSINE,2-OXOGLUTARATE 5-DIOXYGENASE 1"/>
    <property type="match status" value="1"/>
</dbReference>
<gene>
    <name evidence="3" type="primary">PLOD1</name>
</gene>
<dbReference type="InterPro" id="IPR029044">
    <property type="entry name" value="Nucleotide-diphossugar_trans"/>
</dbReference>
<protein>
    <submittedName>
        <fullName evidence="3">Procollagen-lysine,2-oxoglutarate 5-dioxygenase 1</fullName>
    </submittedName>
</protein>
<feature type="domain" description="PLOD1-3-like GT" evidence="2">
    <location>
        <begin position="28"/>
        <end position="263"/>
    </location>
</feature>
<reference evidence="3" key="2">
    <citation type="submission" date="2025-09" db="UniProtKB">
        <authorList>
            <consortium name="Ensembl"/>
        </authorList>
    </citation>
    <scope>IDENTIFICATION</scope>
</reference>
<dbReference type="GeneTree" id="ENSGT01030000234558"/>
<sequence length="980" mass="113549">MAAGLCPLLLLLGLLHYLAPGARGNHTEDNLLILTVATEDTDGLRRFQRSAQCFNYKVKVLGLDEEWKGEGQKVRLLKSAIEQYASREDLIILYADSYDAIFASGPAELVKKFKQAKSKVVFSAEAVVYPDRRLETKYPNVQEGKRFLGSQAFIGTASHLHKLVADWEESDEASSQLFYTNIFLDPVKREKINITLDHRCRIFQNLLGSVGDVVLKFENGRVRARNLAHNTLPVLINGNGLTELQLNYLGNYIPRVWTFETGCTVCDEGLRSLQSIKEEESFPLVVIGVFIEQPTPFASEFFKRLYNLQYPRTRLQLYIVNHENHHEKHVSAFLQNHGAEYSAVKVVGQEESVSLADARNHGIDICRQNPECEYYFSVDVQVVLKNASVLRSLIEQNKSIIAPMVERLDTFWSNFWGALNTDGYYARSEDYIDIVQRRRIGVWNVPYISDVYLVKGSVLRTKLRQEDVYRSGDLDPDMAFCDNARKQGVFMFVTNRQNFGHILSLENYLTTHLHNDLWQIFQNTEDWKDKYIHPNHSLALKGKSIDTPCPDVYWFPLFTDKACDDLVEEMNHFGKWSSGDKTDQRIQGGYENVPTIDIHMNQVGYEKEWQKLLLDFVAPITEKMYPGYYTRVSESEGCGAGNPSIMSCICIYRAPYHVSVYTGPVSCICIYRPRIMYLYIQAPYHVSVYTEPRIMYLYIQAPYHVSVYTEPRIMYLYIQAPYHVSVYTEPRIMYLYIQSPVSCICIYRPRIMYLYIQSPVSCICIYRAPYHVSVYTEPRIMYMYIQALYCALYHVSVYRAPYHVSVYTGPVSCICIYRAPYHVSVYTGPVSCICIYRAPYHVSVYTEPRIMYMYIQALYCALYHVSVYRAPYHVSVYTGPVSCICIYRPRIMYLYIQSPVLCPVSCICIYRPRIMYLYIQAPYHVSVYTEPRTMPRIMYLYIQSPVSCICIYRAPYHVSVYTEPRIMYLYIQSPVSCICI</sequence>
<dbReference type="GO" id="GO:0008475">
    <property type="term" value="F:procollagen-lysine 5-dioxygenase activity"/>
    <property type="evidence" value="ECO:0007669"/>
    <property type="project" value="TreeGrafter"/>
</dbReference>
<name>A0A8C5WHX0_9ANUR</name>
<dbReference type="Pfam" id="PF25342">
    <property type="entry name" value="GT_PLOD"/>
    <property type="match status" value="1"/>
</dbReference>
<keyword evidence="1" id="KW-0732">Signal</keyword>
<evidence type="ECO:0000259" key="2">
    <source>
        <dbReference type="Pfam" id="PF25342"/>
    </source>
</evidence>
<accession>A0A8C5WHX0</accession>
<evidence type="ECO:0000256" key="1">
    <source>
        <dbReference type="SAM" id="SignalP"/>
    </source>
</evidence>
<dbReference type="Gene3D" id="3.90.550.10">
    <property type="entry name" value="Spore Coat Polysaccharide Biosynthesis Protein SpsA, Chain A"/>
    <property type="match status" value="1"/>
</dbReference>
<dbReference type="SUPFAM" id="SSF53448">
    <property type="entry name" value="Nucleotide-diphospho-sugar transferases"/>
    <property type="match status" value="1"/>
</dbReference>
<dbReference type="AlphaFoldDB" id="A0A8C5WHX0"/>
<dbReference type="InterPro" id="IPR057589">
    <property type="entry name" value="GT_PLOD"/>
</dbReference>
<reference evidence="3" key="1">
    <citation type="submission" date="2025-08" db="UniProtKB">
        <authorList>
            <consortium name="Ensembl"/>
        </authorList>
    </citation>
    <scope>IDENTIFICATION</scope>
</reference>
<keyword evidence="4" id="KW-1185">Reference proteome</keyword>
<organism evidence="3 4">
    <name type="scientific">Leptobrachium leishanense</name>
    <name type="common">Leishan spiny toad</name>
    <dbReference type="NCBI Taxonomy" id="445787"/>
    <lineage>
        <taxon>Eukaryota</taxon>
        <taxon>Metazoa</taxon>
        <taxon>Chordata</taxon>
        <taxon>Craniata</taxon>
        <taxon>Vertebrata</taxon>
        <taxon>Euteleostomi</taxon>
        <taxon>Amphibia</taxon>
        <taxon>Batrachia</taxon>
        <taxon>Anura</taxon>
        <taxon>Pelobatoidea</taxon>
        <taxon>Megophryidae</taxon>
        <taxon>Leptobrachium</taxon>
    </lineage>
</organism>
<dbReference type="OrthoDB" id="69177at2759"/>